<proteinExistence type="predicted"/>
<dbReference type="AlphaFoldDB" id="L0ET80"/>
<dbReference type="PATRIC" id="fig|1215343.11.peg.774"/>
<dbReference type="InterPro" id="IPR047197">
    <property type="entry name" value="THYN1-like_EVE"/>
</dbReference>
<protein>
    <recommendedName>
        <fullName evidence="1">EVE domain-containing protein</fullName>
    </recommendedName>
</protein>
<dbReference type="HOGENOM" id="CLU_041799_2_2_5"/>
<name>L0ET80_LIBCB</name>
<dbReference type="eggNOG" id="COG2947">
    <property type="taxonomic scope" value="Bacteria"/>
</dbReference>
<keyword evidence="3" id="KW-1185">Reference proteome</keyword>
<dbReference type="EMBL" id="CP003789">
    <property type="protein sequence ID" value="AGA64744.1"/>
    <property type="molecule type" value="Genomic_DNA"/>
</dbReference>
<dbReference type="InterPro" id="IPR052181">
    <property type="entry name" value="5hmC_binding"/>
</dbReference>
<dbReference type="InterPro" id="IPR002740">
    <property type="entry name" value="EVE_domain"/>
</dbReference>
<organism evidence="2 3">
    <name type="scientific">Liberibacter crescens (strain BT-1)</name>
    <dbReference type="NCBI Taxonomy" id="1215343"/>
    <lineage>
        <taxon>Bacteria</taxon>
        <taxon>Pseudomonadati</taxon>
        <taxon>Pseudomonadota</taxon>
        <taxon>Alphaproteobacteria</taxon>
        <taxon>Hyphomicrobiales</taxon>
        <taxon>Rhizobiaceae</taxon>
        <taxon>Liberibacter</taxon>
    </lineage>
</organism>
<dbReference type="CDD" id="cd21133">
    <property type="entry name" value="EVE"/>
    <property type="match status" value="1"/>
</dbReference>
<accession>L0ET80</accession>
<dbReference type="Pfam" id="PF01878">
    <property type="entry name" value="EVE"/>
    <property type="match status" value="1"/>
</dbReference>
<dbReference type="Proteomes" id="UP000010799">
    <property type="component" value="Chromosome"/>
</dbReference>
<evidence type="ECO:0000259" key="1">
    <source>
        <dbReference type="Pfam" id="PF01878"/>
    </source>
</evidence>
<dbReference type="PANTHER" id="PTHR14087">
    <property type="entry name" value="THYMOCYTE NUCLEAR PROTEIN 1"/>
    <property type="match status" value="1"/>
</dbReference>
<evidence type="ECO:0000313" key="3">
    <source>
        <dbReference type="Proteomes" id="UP000010799"/>
    </source>
</evidence>
<dbReference type="KEGG" id="lcc:B488_07520"/>
<gene>
    <name evidence="2" type="ordered locus">B488_07520</name>
</gene>
<dbReference type="PANTHER" id="PTHR14087:SF7">
    <property type="entry name" value="THYMOCYTE NUCLEAR PROTEIN 1"/>
    <property type="match status" value="1"/>
</dbReference>
<dbReference type="Gene3D" id="3.10.590.10">
    <property type="entry name" value="ph1033 like domains"/>
    <property type="match status" value="1"/>
</dbReference>
<reference evidence="2 3" key="1">
    <citation type="journal article" date="2012" name="Stand. Genomic Sci.">
        <title>Complete genome sequence of Liberibacter crescens BT-1.</title>
        <authorList>
            <person name="Leonard M.T."/>
            <person name="Fagen J.R."/>
            <person name="Davis-Richardson A.G."/>
            <person name="Davis M.J."/>
            <person name="Triplett E.W."/>
        </authorList>
    </citation>
    <scope>NUCLEOTIDE SEQUENCE [LARGE SCALE GENOMIC DNA]</scope>
    <source>
        <strain evidence="2 3">BT-1</strain>
    </source>
</reference>
<feature type="domain" description="EVE" evidence="1">
    <location>
        <begin position="2"/>
        <end position="135"/>
    </location>
</feature>
<dbReference type="RefSeq" id="WP_015273171.1">
    <property type="nucleotide sequence ID" value="NC_019907.1"/>
</dbReference>
<dbReference type="SUPFAM" id="SSF88697">
    <property type="entry name" value="PUA domain-like"/>
    <property type="match status" value="1"/>
</dbReference>
<evidence type="ECO:0000313" key="2">
    <source>
        <dbReference type="EMBL" id="AGA64744.1"/>
    </source>
</evidence>
<dbReference type="InterPro" id="IPR015947">
    <property type="entry name" value="PUA-like_sf"/>
</dbReference>
<dbReference type="STRING" id="1215343.B488_07520"/>
<sequence>MAYWLLKSEPSQWSWEMQQSRGDTGEEWSGVRNYQARNNMRSMCVGDKCFFYHSNHGREIVGIVEVIVPAHHDSTAEENSVWDCVDVRAICSMPVPVSLASVRKNPELQKMSLVTSSRLSVQPVTEKEYRIICRMGGIMEPPL</sequence>